<comment type="caution">
    <text evidence="2">The sequence shown here is derived from an EMBL/GenBank/DDBJ whole genome shotgun (WGS) entry which is preliminary data.</text>
</comment>
<organism evidence="2 3">
    <name type="scientific">Hyphococcus luteus</name>
    <dbReference type="NCBI Taxonomy" id="2058213"/>
    <lineage>
        <taxon>Bacteria</taxon>
        <taxon>Pseudomonadati</taxon>
        <taxon>Pseudomonadota</taxon>
        <taxon>Alphaproteobacteria</taxon>
        <taxon>Parvularculales</taxon>
        <taxon>Parvularculaceae</taxon>
        <taxon>Hyphococcus</taxon>
    </lineage>
</organism>
<evidence type="ECO:0000313" key="3">
    <source>
        <dbReference type="Proteomes" id="UP000239504"/>
    </source>
</evidence>
<feature type="compositionally biased region" description="Basic residues" evidence="1">
    <location>
        <begin position="1"/>
        <end position="17"/>
    </location>
</feature>
<evidence type="ECO:0000256" key="1">
    <source>
        <dbReference type="SAM" id="MobiDB-lite"/>
    </source>
</evidence>
<name>A0A2S7K022_9PROT</name>
<dbReference type="RefSeq" id="WP_104831902.1">
    <property type="nucleotide sequence ID" value="NZ_PJCH01000016.1"/>
</dbReference>
<accession>A0A2S7K022</accession>
<sequence>MAARRKSASSRKRRRSARKAEGEGRAFNTADLSDRLYDVMAELFVVSDAIAGSELDDPKESGLRTILHRQIDEIKSLKDIIHPWTPPSPKETES</sequence>
<dbReference type="Proteomes" id="UP000239504">
    <property type="component" value="Unassembled WGS sequence"/>
</dbReference>
<evidence type="ECO:0000313" key="2">
    <source>
        <dbReference type="EMBL" id="PQA85849.1"/>
    </source>
</evidence>
<reference evidence="2 3" key="1">
    <citation type="submission" date="2017-12" db="EMBL/GenBank/DDBJ databases">
        <authorList>
            <person name="Hurst M.R.H."/>
        </authorList>
    </citation>
    <scope>NUCLEOTIDE SEQUENCE [LARGE SCALE GENOMIC DNA]</scope>
    <source>
        <strain evidence="2 3">SY-3-19</strain>
    </source>
</reference>
<dbReference type="AlphaFoldDB" id="A0A2S7K022"/>
<feature type="region of interest" description="Disordered" evidence="1">
    <location>
        <begin position="1"/>
        <end position="25"/>
    </location>
</feature>
<keyword evidence="3" id="KW-1185">Reference proteome</keyword>
<gene>
    <name evidence="2" type="ORF">CW354_20130</name>
</gene>
<protein>
    <submittedName>
        <fullName evidence="2">Uncharacterized protein</fullName>
    </submittedName>
</protein>
<dbReference type="EMBL" id="PJCH01000016">
    <property type="protein sequence ID" value="PQA85849.1"/>
    <property type="molecule type" value="Genomic_DNA"/>
</dbReference>
<proteinExistence type="predicted"/>